<keyword evidence="3" id="KW-1185">Reference proteome</keyword>
<keyword evidence="1" id="KW-1133">Transmembrane helix</keyword>
<proteinExistence type="predicted"/>
<evidence type="ECO:0000256" key="1">
    <source>
        <dbReference type="SAM" id="Phobius"/>
    </source>
</evidence>
<dbReference type="EMBL" id="WJNH01000008">
    <property type="protein sequence ID" value="MRG87312.1"/>
    <property type="molecule type" value="Genomic_DNA"/>
</dbReference>
<name>A0A6G1X8P3_9BACI</name>
<feature type="transmembrane region" description="Helical" evidence="1">
    <location>
        <begin position="6"/>
        <end position="23"/>
    </location>
</feature>
<evidence type="ECO:0000313" key="2">
    <source>
        <dbReference type="EMBL" id="MRG87312.1"/>
    </source>
</evidence>
<evidence type="ECO:0000313" key="3">
    <source>
        <dbReference type="Proteomes" id="UP000480185"/>
    </source>
</evidence>
<protein>
    <submittedName>
        <fullName evidence="2">Uncharacterized protein</fullName>
    </submittedName>
</protein>
<comment type="caution">
    <text evidence="2">The sequence shown here is derived from an EMBL/GenBank/DDBJ whole genome shotgun (WGS) entry which is preliminary data.</text>
</comment>
<dbReference type="Proteomes" id="UP000480185">
    <property type="component" value="Unassembled WGS sequence"/>
</dbReference>
<gene>
    <name evidence="2" type="ORF">GH754_13510</name>
</gene>
<dbReference type="OrthoDB" id="2377160at2"/>
<accession>A0A6G1X8P3</accession>
<keyword evidence="1" id="KW-0812">Transmembrane</keyword>
<sequence>MMKFVIGYFIIQIVLLIVILLITNKTDKKSHRKYYRPNEVPEGYVKTSESFIDTKTKNVIVVYYNKTTGKRIYVEQ</sequence>
<reference evidence="2 3" key="1">
    <citation type="submission" date="2019-11" db="EMBL/GenBank/DDBJ databases">
        <authorList>
            <person name="Li J."/>
        </authorList>
    </citation>
    <scope>NUCLEOTIDE SEQUENCE [LARGE SCALE GENOMIC DNA]</scope>
    <source>
        <strain evidence="2 3">J4</strain>
    </source>
</reference>
<dbReference type="AlphaFoldDB" id="A0A6G1X8P3"/>
<dbReference type="RefSeq" id="WP_153729200.1">
    <property type="nucleotide sequence ID" value="NZ_WJNH01000008.1"/>
</dbReference>
<keyword evidence="1" id="KW-0472">Membrane</keyword>
<organism evidence="2 3">
    <name type="scientific">Salinibacillus xinjiangensis</name>
    <dbReference type="NCBI Taxonomy" id="1229268"/>
    <lineage>
        <taxon>Bacteria</taxon>
        <taxon>Bacillati</taxon>
        <taxon>Bacillota</taxon>
        <taxon>Bacilli</taxon>
        <taxon>Bacillales</taxon>
        <taxon>Bacillaceae</taxon>
        <taxon>Salinibacillus</taxon>
    </lineage>
</organism>